<name>A0A2P2QSK2_RHIMU</name>
<evidence type="ECO:0000256" key="1">
    <source>
        <dbReference type="SAM" id="SignalP"/>
    </source>
</evidence>
<protein>
    <submittedName>
        <fullName evidence="2">Uncharacterized protein</fullName>
    </submittedName>
</protein>
<organism evidence="2">
    <name type="scientific">Rhizophora mucronata</name>
    <name type="common">Asiatic mangrove</name>
    <dbReference type="NCBI Taxonomy" id="61149"/>
    <lineage>
        <taxon>Eukaryota</taxon>
        <taxon>Viridiplantae</taxon>
        <taxon>Streptophyta</taxon>
        <taxon>Embryophyta</taxon>
        <taxon>Tracheophyta</taxon>
        <taxon>Spermatophyta</taxon>
        <taxon>Magnoliopsida</taxon>
        <taxon>eudicotyledons</taxon>
        <taxon>Gunneridae</taxon>
        <taxon>Pentapetalae</taxon>
        <taxon>rosids</taxon>
        <taxon>fabids</taxon>
        <taxon>Malpighiales</taxon>
        <taxon>Rhizophoraceae</taxon>
        <taxon>Rhizophora</taxon>
    </lineage>
</organism>
<dbReference type="AlphaFoldDB" id="A0A2P2QSK2"/>
<keyword evidence="1" id="KW-0732">Signal</keyword>
<feature type="signal peptide" evidence="1">
    <location>
        <begin position="1"/>
        <end position="17"/>
    </location>
</feature>
<sequence length="48" mass="5502">MFFHFWLFLVPSSSILLFKILNCNSFFPHPNTFRPCTSTSIPSSHLAA</sequence>
<reference evidence="2" key="1">
    <citation type="submission" date="2018-02" db="EMBL/GenBank/DDBJ databases">
        <title>Rhizophora mucronata_Transcriptome.</title>
        <authorList>
            <person name="Meera S.P."/>
            <person name="Sreeshan A."/>
            <person name="Augustine A."/>
        </authorList>
    </citation>
    <scope>NUCLEOTIDE SEQUENCE</scope>
    <source>
        <tissue evidence="2">Leaf</tissue>
    </source>
</reference>
<evidence type="ECO:0000313" key="2">
    <source>
        <dbReference type="EMBL" id="MBX69957.1"/>
    </source>
</evidence>
<accession>A0A2P2QSK2</accession>
<feature type="chain" id="PRO_5015142850" evidence="1">
    <location>
        <begin position="18"/>
        <end position="48"/>
    </location>
</feature>
<proteinExistence type="predicted"/>
<dbReference type="EMBL" id="GGEC01089473">
    <property type="protein sequence ID" value="MBX69957.1"/>
    <property type="molecule type" value="Transcribed_RNA"/>
</dbReference>